<feature type="signal peptide" evidence="1">
    <location>
        <begin position="1"/>
        <end position="27"/>
    </location>
</feature>
<comment type="caution">
    <text evidence="2">The sequence shown here is derived from an EMBL/GenBank/DDBJ whole genome shotgun (WGS) entry which is preliminary data.</text>
</comment>
<dbReference type="PROSITE" id="PS51257">
    <property type="entry name" value="PROKAR_LIPOPROTEIN"/>
    <property type="match status" value="1"/>
</dbReference>
<keyword evidence="3" id="KW-1185">Reference proteome</keyword>
<evidence type="ECO:0000313" key="3">
    <source>
        <dbReference type="Proteomes" id="UP001595692"/>
    </source>
</evidence>
<evidence type="ECO:0000313" key="2">
    <source>
        <dbReference type="EMBL" id="MFC3913264.1"/>
    </source>
</evidence>
<organism evidence="2 3">
    <name type="scientific">Pseudaeromonas sharmana</name>
    <dbReference type="NCBI Taxonomy" id="328412"/>
    <lineage>
        <taxon>Bacteria</taxon>
        <taxon>Pseudomonadati</taxon>
        <taxon>Pseudomonadota</taxon>
        <taxon>Gammaproteobacteria</taxon>
        <taxon>Aeromonadales</taxon>
        <taxon>Aeromonadaceae</taxon>
        <taxon>Pseudaeromonas</taxon>
    </lineage>
</organism>
<dbReference type="Proteomes" id="UP001595692">
    <property type="component" value="Unassembled WGS sequence"/>
</dbReference>
<sequence length="194" mass="20626">MRVVKVALVLCCSLMLTACIAPLIAGAQSQLLWALIKPMVGLDPNEVNLFEQPLIKDRMQPLLGEHYGTAVSLLKTADEIQQEGPLFYVLSNNALTQPLADKAGFVWNSQSNQMAILLQQQGKQQIFSEPLAAGSTAVANASSAAGLTWPSQMQPLLQLQQQASQAVASQVEQGVSNSTQTLSDAASAAVATQH</sequence>
<proteinExistence type="predicted"/>
<evidence type="ECO:0000256" key="1">
    <source>
        <dbReference type="SAM" id="SignalP"/>
    </source>
</evidence>
<accession>A0ABV8CMU5</accession>
<protein>
    <submittedName>
        <fullName evidence="2">Uncharacterized protein</fullName>
    </submittedName>
</protein>
<gene>
    <name evidence="2" type="ORF">ACFOSS_07285</name>
</gene>
<name>A0ABV8CMU5_9GAMM</name>
<feature type="chain" id="PRO_5045219731" evidence="1">
    <location>
        <begin position="28"/>
        <end position="194"/>
    </location>
</feature>
<dbReference type="EMBL" id="JBHSAF010000006">
    <property type="protein sequence ID" value="MFC3913264.1"/>
    <property type="molecule type" value="Genomic_DNA"/>
</dbReference>
<dbReference type="RefSeq" id="WP_377151535.1">
    <property type="nucleotide sequence ID" value="NZ_JBHSAF010000006.1"/>
</dbReference>
<keyword evidence="1" id="KW-0732">Signal</keyword>
<reference evidence="3" key="1">
    <citation type="journal article" date="2019" name="Int. J. Syst. Evol. Microbiol.">
        <title>The Global Catalogue of Microorganisms (GCM) 10K type strain sequencing project: providing services to taxonomists for standard genome sequencing and annotation.</title>
        <authorList>
            <consortium name="The Broad Institute Genomics Platform"/>
            <consortium name="The Broad Institute Genome Sequencing Center for Infectious Disease"/>
            <person name="Wu L."/>
            <person name="Ma J."/>
        </authorList>
    </citation>
    <scope>NUCLEOTIDE SEQUENCE [LARGE SCALE GENOMIC DNA]</scope>
    <source>
        <strain evidence="3">CCUG 54939</strain>
    </source>
</reference>